<sequence>MPRLAGPVVLRGRTAPSRVLFGPHETNLAWRREISERHAAYYARRAAGGAGVIVTEVASVHGSDWPYERAPLAADAGPGWAAVAQACRPYGSLVLAGLGHAGGQGSSAYGQQALWAPSGVADPGTREVPMVVEQPEIDALVAGYGAAATSAVSAGLDGVEVAAGQHSILRQFLSGLTNRRRDTYGADRVRLLREVLAAVRAGLGADGVLGLRLCCDELAPWAGITPEQGTAVAGAVAGTADYLVPVRGSGLSVWATRPDMHEEPGFNRGLCARVRTAVAVPVVLQGSVVDPAFAQQALDQGVADLVEMTRAQIAEPDLVRHVRAGTAERIRPCTLSNARSAVRDPRNPVVSDDAEPRAGHETEDPPVEGTDAVSRAAVVVGGGPAGMEAARVLALRGHRVRLLERDGRLGGALRLAAAVPGRARMGLLVPWWERELARLGVAVELGAEADPALLDAAGRAGEAVLLATGSRPAQSPIGGPAVLDAVFLDAAAFESAVLAAGSTAAVLARRPAGTVVVHDPVGDSTGVGIAEQVAAAGRAAVLVTPDQVAGVQLARTGDLVPANIRLQRAGVVRELRTRLLDVRDGRAVLEHVWTGACREIGCAVVIDCGHRLPADELWRARPQLRRAGDCVAPRTVHEAVLEGRRAAFMVGASG</sequence>
<dbReference type="EMBL" id="JAAXKY010000023">
    <property type="protein sequence ID" value="NMH77398.1"/>
    <property type="molecule type" value="Genomic_DNA"/>
</dbReference>
<evidence type="ECO:0000259" key="12">
    <source>
        <dbReference type="Pfam" id="PF07992"/>
    </source>
</evidence>
<keyword evidence="7" id="KW-0560">Oxidoreductase</keyword>
<dbReference type="SUPFAM" id="SSF51905">
    <property type="entry name" value="FAD/NAD(P)-binding domain"/>
    <property type="match status" value="1"/>
</dbReference>
<dbReference type="SUPFAM" id="SSF51395">
    <property type="entry name" value="FMN-linked oxidoreductases"/>
    <property type="match status" value="1"/>
</dbReference>
<gene>
    <name evidence="13" type="ORF">HF577_09900</name>
</gene>
<keyword evidence="4" id="KW-0285">Flavoprotein</keyword>
<feature type="compositionally biased region" description="Basic and acidic residues" evidence="10">
    <location>
        <begin position="354"/>
        <end position="363"/>
    </location>
</feature>
<proteinExistence type="inferred from homology"/>
<organism evidence="13 14">
    <name type="scientific">Pseudonocardia xinjiangensis</name>
    <dbReference type="NCBI Taxonomy" id="75289"/>
    <lineage>
        <taxon>Bacteria</taxon>
        <taxon>Bacillati</taxon>
        <taxon>Actinomycetota</taxon>
        <taxon>Actinomycetes</taxon>
        <taxon>Pseudonocardiales</taxon>
        <taxon>Pseudonocardiaceae</taxon>
        <taxon>Pseudonocardia</taxon>
    </lineage>
</organism>
<evidence type="ECO:0000256" key="10">
    <source>
        <dbReference type="SAM" id="MobiDB-lite"/>
    </source>
</evidence>
<dbReference type="Gene3D" id="3.20.20.70">
    <property type="entry name" value="Aldolase class I"/>
    <property type="match status" value="1"/>
</dbReference>
<evidence type="ECO:0000313" key="14">
    <source>
        <dbReference type="Proteomes" id="UP001296706"/>
    </source>
</evidence>
<dbReference type="PRINTS" id="PR00368">
    <property type="entry name" value="FADPNR"/>
</dbReference>
<dbReference type="InterPro" id="IPR001155">
    <property type="entry name" value="OxRdtase_FMN_N"/>
</dbReference>
<keyword evidence="5" id="KW-0288">FMN</keyword>
<dbReference type="RefSeq" id="WP_169395467.1">
    <property type="nucleotide sequence ID" value="NZ_BAAAJH010000007.1"/>
</dbReference>
<dbReference type="Proteomes" id="UP001296706">
    <property type="component" value="Unassembled WGS sequence"/>
</dbReference>
<feature type="domain" description="FAD/NAD(P)-binding" evidence="12">
    <location>
        <begin position="378"/>
        <end position="480"/>
    </location>
</feature>
<comment type="caution">
    <text evidence="13">The sequence shown here is derived from an EMBL/GenBank/DDBJ whole genome shotgun (WGS) entry which is preliminary data.</text>
</comment>
<protein>
    <submittedName>
        <fullName evidence="13">Mycofactocin system FadH/OYE family oxidoreductase 1</fullName>
    </submittedName>
</protein>
<evidence type="ECO:0000256" key="6">
    <source>
        <dbReference type="ARBA" id="ARBA00022723"/>
    </source>
</evidence>
<dbReference type="InterPro" id="IPR023753">
    <property type="entry name" value="FAD/NAD-binding_dom"/>
</dbReference>
<dbReference type="InterPro" id="IPR023967">
    <property type="entry name" value="CHP03996_oxidoreductase"/>
</dbReference>
<comment type="cofactor">
    <cofactor evidence="1">
        <name>FMN</name>
        <dbReference type="ChEBI" id="CHEBI:58210"/>
    </cofactor>
</comment>
<dbReference type="PANTHER" id="PTHR42917">
    <property type="entry name" value="2,4-DIENOYL-COA REDUCTASE"/>
    <property type="match status" value="1"/>
</dbReference>
<dbReference type="InterPro" id="IPR051793">
    <property type="entry name" value="NADH:flavin_oxidoreductase"/>
</dbReference>
<reference evidence="13 14" key="1">
    <citation type="submission" date="2020-04" db="EMBL/GenBank/DDBJ databases">
        <authorList>
            <person name="Klaysubun C."/>
            <person name="Duangmal K."/>
            <person name="Lipun K."/>
        </authorList>
    </citation>
    <scope>NUCLEOTIDE SEQUENCE [LARGE SCALE GENOMIC DNA]</scope>
    <source>
        <strain evidence="13 14">JCM 11839</strain>
    </source>
</reference>
<comment type="cofactor">
    <cofactor evidence="2">
        <name>[4Fe-4S] cluster</name>
        <dbReference type="ChEBI" id="CHEBI:49883"/>
    </cofactor>
</comment>
<evidence type="ECO:0000256" key="8">
    <source>
        <dbReference type="ARBA" id="ARBA00023004"/>
    </source>
</evidence>
<evidence type="ECO:0000259" key="11">
    <source>
        <dbReference type="Pfam" id="PF00724"/>
    </source>
</evidence>
<evidence type="ECO:0000256" key="3">
    <source>
        <dbReference type="ARBA" id="ARBA00011048"/>
    </source>
</evidence>
<evidence type="ECO:0000256" key="5">
    <source>
        <dbReference type="ARBA" id="ARBA00022643"/>
    </source>
</evidence>
<feature type="region of interest" description="Disordered" evidence="10">
    <location>
        <begin position="337"/>
        <end position="368"/>
    </location>
</feature>
<accession>A0ABX1RAJ4</accession>
<dbReference type="InterPro" id="IPR036188">
    <property type="entry name" value="FAD/NAD-bd_sf"/>
</dbReference>
<dbReference type="NCBIfam" id="TIGR03996">
    <property type="entry name" value="mycofact_OYE_1"/>
    <property type="match status" value="1"/>
</dbReference>
<evidence type="ECO:0000256" key="4">
    <source>
        <dbReference type="ARBA" id="ARBA00022630"/>
    </source>
</evidence>
<keyword evidence="8" id="KW-0408">Iron</keyword>
<dbReference type="Gene3D" id="3.40.50.720">
    <property type="entry name" value="NAD(P)-binding Rossmann-like Domain"/>
    <property type="match status" value="1"/>
</dbReference>
<comment type="similarity">
    <text evidence="3">In the N-terminal section; belongs to the NADH:flavin oxidoreductase/NADH oxidase family.</text>
</comment>
<keyword evidence="9" id="KW-0411">Iron-sulfur</keyword>
<evidence type="ECO:0000256" key="1">
    <source>
        <dbReference type="ARBA" id="ARBA00001917"/>
    </source>
</evidence>
<evidence type="ECO:0000256" key="2">
    <source>
        <dbReference type="ARBA" id="ARBA00001966"/>
    </source>
</evidence>
<dbReference type="PANTHER" id="PTHR42917:SF2">
    <property type="entry name" value="2,4-DIENOYL-COA REDUCTASE [(2E)-ENOYL-COA-PRODUCING]"/>
    <property type="match status" value="1"/>
</dbReference>
<keyword evidence="14" id="KW-1185">Reference proteome</keyword>
<name>A0ABX1RAJ4_9PSEU</name>
<dbReference type="Pfam" id="PF00724">
    <property type="entry name" value="Oxidored_FMN"/>
    <property type="match status" value="1"/>
</dbReference>
<dbReference type="Pfam" id="PF07992">
    <property type="entry name" value="Pyr_redox_2"/>
    <property type="match status" value="1"/>
</dbReference>
<keyword evidence="6" id="KW-0479">Metal-binding</keyword>
<dbReference type="Gene3D" id="3.50.50.60">
    <property type="entry name" value="FAD/NAD(P)-binding domain"/>
    <property type="match status" value="1"/>
</dbReference>
<evidence type="ECO:0000313" key="13">
    <source>
        <dbReference type="EMBL" id="NMH77398.1"/>
    </source>
</evidence>
<feature type="domain" description="NADH:flavin oxidoreductase/NADH oxidase N-terminal" evidence="11">
    <location>
        <begin position="16"/>
        <end position="326"/>
    </location>
</feature>
<evidence type="ECO:0000256" key="7">
    <source>
        <dbReference type="ARBA" id="ARBA00023002"/>
    </source>
</evidence>
<dbReference type="InterPro" id="IPR013785">
    <property type="entry name" value="Aldolase_TIM"/>
</dbReference>
<evidence type="ECO:0000256" key="9">
    <source>
        <dbReference type="ARBA" id="ARBA00023014"/>
    </source>
</evidence>